<dbReference type="InterPro" id="IPR005835">
    <property type="entry name" value="NTP_transferase_dom"/>
</dbReference>
<dbReference type="CDD" id="cd02523">
    <property type="entry name" value="PC_cytidylyltransferase"/>
    <property type="match status" value="1"/>
</dbReference>
<dbReference type="InterPro" id="IPR050065">
    <property type="entry name" value="GlmU-like"/>
</dbReference>
<evidence type="ECO:0000313" key="5">
    <source>
        <dbReference type="Proteomes" id="UP001589865"/>
    </source>
</evidence>
<keyword evidence="1" id="KW-0808">Transferase</keyword>
<gene>
    <name evidence="4" type="ORF">ACFFGY_07175</name>
</gene>
<feature type="domain" description="Nucleotidyl transferase" evidence="3">
    <location>
        <begin position="3"/>
        <end position="127"/>
    </location>
</feature>
<dbReference type="Proteomes" id="UP001589865">
    <property type="component" value="Unassembled WGS sequence"/>
</dbReference>
<protein>
    <submittedName>
        <fullName evidence="4">Sugar phosphate nucleotidyltransferase</fullName>
    </submittedName>
</protein>
<evidence type="ECO:0000256" key="2">
    <source>
        <dbReference type="ARBA" id="ARBA00022695"/>
    </source>
</evidence>
<dbReference type="SUPFAM" id="SSF53448">
    <property type="entry name" value="Nucleotide-diphospho-sugar transferases"/>
    <property type="match status" value="1"/>
</dbReference>
<dbReference type="InterPro" id="IPR029044">
    <property type="entry name" value="Nucleotide-diphossugar_trans"/>
</dbReference>
<dbReference type="PANTHER" id="PTHR43584">
    <property type="entry name" value="NUCLEOTIDYL TRANSFERASE"/>
    <property type="match status" value="1"/>
</dbReference>
<evidence type="ECO:0000313" key="4">
    <source>
        <dbReference type="EMBL" id="MFC0408027.1"/>
    </source>
</evidence>
<comment type="caution">
    <text evidence="4">The sequence shown here is derived from an EMBL/GenBank/DDBJ whole genome shotgun (WGS) entry which is preliminary data.</text>
</comment>
<proteinExistence type="predicted"/>
<organism evidence="4 5">
    <name type="scientific">Roseomonas elaeocarpi</name>
    <dbReference type="NCBI Taxonomy" id="907779"/>
    <lineage>
        <taxon>Bacteria</taxon>
        <taxon>Pseudomonadati</taxon>
        <taxon>Pseudomonadota</taxon>
        <taxon>Alphaproteobacteria</taxon>
        <taxon>Acetobacterales</taxon>
        <taxon>Roseomonadaceae</taxon>
        <taxon>Roseomonas</taxon>
    </lineage>
</organism>
<reference evidence="4 5" key="1">
    <citation type="submission" date="2024-09" db="EMBL/GenBank/DDBJ databases">
        <authorList>
            <person name="Sun Q."/>
            <person name="Mori K."/>
        </authorList>
    </citation>
    <scope>NUCLEOTIDE SEQUENCE [LARGE SCALE GENOMIC DNA]</scope>
    <source>
        <strain evidence="4 5">TBRC 5777</strain>
    </source>
</reference>
<keyword evidence="2" id="KW-0548">Nucleotidyltransferase</keyword>
<keyword evidence="5" id="KW-1185">Reference proteome</keyword>
<evidence type="ECO:0000259" key="3">
    <source>
        <dbReference type="Pfam" id="PF00483"/>
    </source>
</evidence>
<sequence>MHAVILSAGQGKRLLPLTADKPKCLLPFAGRTILEWQVRALSAAGIEHIHVVTGFQAARVEEEARRLSAELKVPVETRFNPFFGVADNLGSCFVVRDLLRGNGVIANGDTLFEPEIARRVLSAPSAQIRITVDRKPAYDEDDMKVSLDGDRVLAVGKTLTPAQTQAESIGLLRFEAEGFAAFAEGVEEVLRRPDGLRRWYLSVVSELAAEGRVRMTSIEGLTWSEVDFPADLARAEETAAKWR</sequence>
<evidence type="ECO:0000256" key="1">
    <source>
        <dbReference type="ARBA" id="ARBA00022679"/>
    </source>
</evidence>
<dbReference type="PANTHER" id="PTHR43584:SF8">
    <property type="entry name" value="N-ACETYLMURAMATE ALPHA-1-PHOSPHATE URIDYLYLTRANSFERASE"/>
    <property type="match status" value="1"/>
</dbReference>
<dbReference type="Gene3D" id="3.90.550.10">
    <property type="entry name" value="Spore Coat Polysaccharide Biosynthesis Protein SpsA, Chain A"/>
    <property type="match status" value="1"/>
</dbReference>
<dbReference type="Pfam" id="PF00483">
    <property type="entry name" value="NTP_transferase"/>
    <property type="match status" value="1"/>
</dbReference>
<dbReference type="EMBL" id="JBHLUN010000005">
    <property type="protein sequence ID" value="MFC0408027.1"/>
    <property type="molecule type" value="Genomic_DNA"/>
</dbReference>
<accession>A0ABV6JQL7</accession>
<name>A0ABV6JQL7_9PROT</name>
<dbReference type="RefSeq" id="WP_377043762.1">
    <property type="nucleotide sequence ID" value="NZ_JBHLUN010000005.1"/>
</dbReference>